<feature type="transmembrane region" description="Helical" evidence="1">
    <location>
        <begin position="159"/>
        <end position="179"/>
    </location>
</feature>
<keyword evidence="1" id="KW-1133">Transmembrane helix</keyword>
<keyword evidence="5" id="KW-1185">Reference proteome</keyword>
<keyword evidence="1" id="KW-0472">Membrane</keyword>
<feature type="transmembrane region" description="Helical" evidence="1">
    <location>
        <begin position="126"/>
        <end position="147"/>
    </location>
</feature>
<dbReference type="EMBL" id="FXTA01000001">
    <property type="protein sequence ID" value="SMO46583.1"/>
    <property type="molecule type" value="Genomic_DNA"/>
</dbReference>
<organism evidence="3 4">
    <name type="scientific">Flavobacterium resistens</name>
    <dbReference type="NCBI Taxonomy" id="443612"/>
    <lineage>
        <taxon>Bacteria</taxon>
        <taxon>Pseudomonadati</taxon>
        <taxon>Bacteroidota</taxon>
        <taxon>Flavobacteriia</taxon>
        <taxon>Flavobacteriales</taxon>
        <taxon>Flavobacteriaceae</taxon>
        <taxon>Flavobacterium</taxon>
    </lineage>
</organism>
<sequence>MLESQKEFIFKNKHLIDNKELLNYYLARTKSIKNSFKNLNRNTKDCKKYIEQIVEATTNMLAQKNEEFKQNTGKNLNKKMVESQNLIDNVDETVAILKPLYADIKNLKKQLWHLNRSVFYYKIKNIVINIIFILLLTFIFNFLIDIFQSFAENSFGIKHFILLVFAFGLQTFFIDPLVINKLRQKLNWALITEIEEKLPEIESKLIIKKNNFNSQVTKYEQLYKFKID</sequence>
<gene>
    <name evidence="2" type="ORF">GJU42_05320</name>
    <name evidence="3" type="ORF">SAMN06265349_1011063</name>
</gene>
<reference evidence="2 5" key="2">
    <citation type="submission" date="2019-11" db="EMBL/GenBank/DDBJ databases">
        <title>Flavobacterium resistens genome.</title>
        <authorList>
            <person name="Wilson V.M."/>
            <person name="Newman J.D."/>
        </authorList>
    </citation>
    <scope>NUCLEOTIDE SEQUENCE [LARGE SCALE GENOMIC DNA]</scope>
    <source>
        <strain evidence="2 5">DSM 19382</strain>
    </source>
</reference>
<evidence type="ECO:0000313" key="2">
    <source>
        <dbReference type="EMBL" id="MRX67379.1"/>
    </source>
</evidence>
<evidence type="ECO:0000313" key="3">
    <source>
        <dbReference type="EMBL" id="SMO46583.1"/>
    </source>
</evidence>
<dbReference type="RefSeq" id="WP_142449660.1">
    <property type="nucleotide sequence ID" value="NZ_FXTA01000001.1"/>
</dbReference>
<name>A0A521BHN0_9FLAO</name>
<accession>A0A521BHN0</accession>
<reference evidence="3 4" key="1">
    <citation type="submission" date="2017-05" db="EMBL/GenBank/DDBJ databases">
        <authorList>
            <person name="Varghese N."/>
            <person name="Submissions S."/>
        </authorList>
    </citation>
    <scope>NUCLEOTIDE SEQUENCE [LARGE SCALE GENOMIC DNA]</scope>
    <source>
        <strain evidence="3 4">DSM 19382</strain>
    </source>
</reference>
<dbReference type="Proteomes" id="UP000317289">
    <property type="component" value="Unassembled WGS sequence"/>
</dbReference>
<dbReference type="AlphaFoldDB" id="A0A521BHN0"/>
<dbReference type="Proteomes" id="UP000468990">
    <property type="component" value="Unassembled WGS sequence"/>
</dbReference>
<keyword evidence="1" id="KW-0812">Transmembrane</keyword>
<protein>
    <submittedName>
        <fullName evidence="3">Uncharacterized protein</fullName>
    </submittedName>
</protein>
<evidence type="ECO:0000256" key="1">
    <source>
        <dbReference type="SAM" id="Phobius"/>
    </source>
</evidence>
<evidence type="ECO:0000313" key="5">
    <source>
        <dbReference type="Proteomes" id="UP000468990"/>
    </source>
</evidence>
<dbReference type="EMBL" id="WKKG01000002">
    <property type="protein sequence ID" value="MRX67379.1"/>
    <property type="molecule type" value="Genomic_DNA"/>
</dbReference>
<evidence type="ECO:0000313" key="4">
    <source>
        <dbReference type="Proteomes" id="UP000317289"/>
    </source>
</evidence>
<proteinExistence type="predicted"/>